<keyword evidence="2 3" id="KW-0238">DNA-binding</keyword>
<dbReference type="PANTHER" id="PTHR46777:SF5">
    <property type="entry name" value="WUSCHEL-RELATED HOMEOBOX 13"/>
    <property type="match status" value="1"/>
</dbReference>
<dbReference type="PROSITE" id="PS50071">
    <property type="entry name" value="HOMEOBOX_2"/>
    <property type="match status" value="1"/>
</dbReference>
<keyword evidence="7" id="KW-1185">Reference proteome</keyword>
<evidence type="ECO:0000313" key="7">
    <source>
        <dbReference type="Proteomes" id="UP001443914"/>
    </source>
</evidence>
<dbReference type="InterPro" id="IPR044559">
    <property type="entry name" value="WOX13-like"/>
</dbReference>
<dbReference type="InterPro" id="IPR001356">
    <property type="entry name" value="HD"/>
</dbReference>
<sequence>MCEFMESQQQLQPHDIGRGHGNGNGNGNEMLNAEIGMVGMEGNGINDAFYVKVMTDEQLEILRTQIAVYVTICEQLVEMHKSITTQQDLAGVRLGNLYCDPMVTAVGHKISARQRWTPTPVQLQILERIFDQGTGTPSKQKIKEITGELSQHGQISETNVYNWFQNRRARSKRKQLNTAQNNGESEVETDVESPKDKKTKPETFGSENNSAMRADDLCYQNQEITSGMHSVDPHTGKMEPVFASDDGSKSSESLSQLAFYESILQNPRIDHLIGKMEVPGSYDQYSSAEHYNMTG</sequence>
<reference evidence="6" key="1">
    <citation type="submission" date="2024-03" db="EMBL/GenBank/DDBJ databases">
        <title>WGS assembly of Saponaria officinalis var. Norfolk2.</title>
        <authorList>
            <person name="Jenkins J."/>
            <person name="Shu S."/>
            <person name="Grimwood J."/>
            <person name="Barry K."/>
            <person name="Goodstein D."/>
            <person name="Schmutz J."/>
            <person name="Leebens-Mack J."/>
            <person name="Osbourn A."/>
        </authorList>
    </citation>
    <scope>NUCLEOTIDE SEQUENCE [LARGE SCALE GENOMIC DNA]</scope>
    <source>
        <strain evidence="6">JIC</strain>
    </source>
</reference>
<name>A0AAW1H0E9_SAPOF</name>
<feature type="DNA-binding region" description="Homeobox" evidence="2">
    <location>
        <begin position="111"/>
        <end position="175"/>
    </location>
</feature>
<dbReference type="Proteomes" id="UP001443914">
    <property type="component" value="Unassembled WGS sequence"/>
</dbReference>
<protein>
    <recommendedName>
        <fullName evidence="5">Homeobox domain-containing protein</fullName>
    </recommendedName>
</protein>
<dbReference type="InterPro" id="IPR009057">
    <property type="entry name" value="Homeodomain-like_sf"/>
</dbReference>
<dbReference type="CDD" id="cd00086">
    <property type="entry name" value="homeodomain"/>
    <property type="match status" value="1"/>
</dbReference>
<dbReference type="SMART" id="SM00389">
    <property type="entry name" value="HOX"/>
    <property type="match status" value="1"/>
</dbReference>
<proteinExistence type="predicted"/>
<feature type="domain" description="Homeobox" evidence="5">
    <location>
        <begin position="109"/>
        <end position="174"/>
    </location>
</feature>
<comment type="caution">
    <text evidence="6">The sequence shown here is derived from an EMBL/GenBank/DDBJ whole genome shotgun (WGS) entry which is preliminary data.</text>
</comment>
<dbReference type="SUPFAM" id="SSF46689">
    <property type="entry name" value="Homeodomain-like"/>
    <property type="match status" value="1"/>
</dbReference>
<dbReference type="PANTHER" id="PTHR46777">
    <property type="entry name" value="WUSCHEL-RELATED HOMEOBOX 13"/>
    <property type="match status" value="1"/>
</dbReference>
<accession>A0AAW1H0E9</accession>
<comment type="subcellular location">
    <subcellularLocation>
        <location evidence="1 2 3">Nucleus</location>
    </subcellularLocation>
</comment>
<keyword evidence="2 3" id="KW-0539">Nucleus</keyword>
<evidence type="ECO:0000313" key="6">
    <source>
        <dbReference type="EMBL" id="KAK9670481.1"/>
    </source>
</evidence>
<dbReference type="AlphaFoldDB" id="A0AAW1H0E9"/>
<dbReference type="GO" id="GO:0003677">
    <property type="term" value="F:DNA binding"/>
    <property type="evidence" value="ECO:0007669"/>
    <property type="project" value="UniProtKB-UniRule"/>
</dbReference>
<evidence type="ECO:0000256" key="3">
    <source>
        <dbReference type="RuleBase" id="RU000682"/>
    </source>
</evidence>
<dbReference type="Pfam" id="PF00046">
    <property type="entry name" value="Homeodomain"/>
    <property type="match status" value="1"/>
</dbReference>
<feature type="region of interest" description="Disordered" evidence="4">
    <location>
        <begin position="172"/>
        <end position="213"/>
    </location>
</feature>
<gene>
    <name evidence="6" type="ORF">RND81_13G204600</name>
</gene>
<evidence type="ECO:0000256" key="1">
    <source>
        <dbReference type="ARBA" id="ARBA00004123"/>
    </source>
</evidence>
<keyword evidence="2 3" id="KW-0371">Homeobox</keyword>
<dbReference type="GO" id="GO:0003700">
    <property type="term" value="F:DNA-binding transcription factor activity"/>
    <property type="evidence" value="ECO:0007669"/>
    <property type="project" value="InterPro"/>
</dbReference>
<feature type="compositionally biased region" description="Basic and acidic residues" evidence="4">
    <location>
        <begin position="192"/>
        <end position="201"/>
    </location>
</feature>
<dbReference type="EMBL" id="JBDFQZ010000013">
    <property type="protein sequence ID" value="KAK9670481.1"/>
    <property type="molecule type" value="Genomic_DNA"/>
</dbReference>
<evidence type="ECO:0000256" key="4">
    <source>
        <dbReference type="SAM" id="MobiDB-lite"/>
    </source>
</evidence>
<dbReference type="Gene3D" id="1.10.10.60">
    <property type="entry name" value="Homeodomain-like"/>
    <property type="match status" value="1"/>
</dbReference>
<evidence type="ECO:0000256" key="2">
    <source>
        <dbReference type="PROSITE-ProRule" id="PRU00108"/>
    </source>
</evidence>
<organism evidence="6 7">
    <name type="scientific">Saponaria officinalis</name>
    <name type="common">Common soapwort</name>
    <name type="synonym">Lychnis saponaria</name>
    <dbReference type="NCBI Taxonomy" id="3572"/>
    <lineage>
        <taxon>Eukaryota</taxon>
        <taxon>Viridiplantae</taxon>
        <taxon>Streptophyta</taxon>
        <taxon>Embryophyta</taxon>
        <taxon>Tracheophyta</taxon>
        <taxon>Spermatophyta</taxon>
        <taxon>Magnoliopsida</taxon>
        <taxon>eudicotyledons</taxon>
        <taxon>Gunneridae</taxon>
        <taxon>Pentapetalae</taxon>
        <taxon>Caryophyllales</taxon>
        <taxon>Caryophyllaceae</taxon>
        <taxon>Caryophylleae</taxon>
        <taxon>Saponaria</taxon>
    </lineage>
</organism>
<dbReference type="GO" id="GO:0005634">
    <property type="term" value="C:nucleus"/>
    <property type="evidence" value="ECO:0007669"/>
    <property type="project" value="UniProtKB-SubCell"/>
</dbReference>
<evidence type="ECO:0000259" key="5">
    <source>
        <dbReference type="PROSITE" id="PS50071"/>
    </source>
</evidence>